<feature type="transmembrane region" description="Helical" evidence="2">
    <location>
        <begin position="153"/>
        <end position="175"/>
    </location>
</feature>
<keyword evidence="4" id="KW-1185">Reference proteome</keyword>
<feature type="transmembrane region" description="Helical" evidence="2">
    <location>
        <begin position="543"/>
        <end position="563"/>
    </location>
</feature>
<feature type="transmembrane region" description="Helical" evidence="2">
    <location>
        <begin position="473"/>
        <end position="496"/>
    </location>
</feature>
<evidence type="ECO:0000256" key="1">
    <source>
        <dbReference type="SAM" id="MobiDB-lite"/>
    </source>
</evidence>
<proteinExistence type="predicted"/>
<feature type="region of interest" description="Disordered" evidence="1">
    <location>
        <begin position="1"/>
        <end position="20"/>
    </location>
</feature>
<comment type="caution">
    <text evidence="3">The sequence shown here is derived from an EMBL/GenBank/DDBJ whole genome shotgun (WGS) entry which is preliminary data.</text>
</comment>
<dbReference type="Proteomes" id="UP000239895">
    <property type="component" value="Unassembled WGS sequence"/>
</dbReference>
<organism evidence="3 4">
    <name type="scientific">Isoptericola halotolerans</name>
    <dbReference type="NCBI Taxonomy" id="300560"/>
    <lineage>
        <taxon>Bacteria</taxon>
        <taxon>Bacillati</taxon>
        <taxon>Actinomycetota</taxon>
        <taxon>Actinomycetes</taxon>
        <taxon>Micrococcales</taxon>
        <taxon>Promicromonosporaceae</taxon>
        <taxon>Isoptericola</taxon>
    </lineage>
</organism>
<feature type="transmembrane region" description="Helical" evidence="2">
    <location>
        <begin position="365"/>
        <end position="384"/>
    </location>
</feature>
<feature type="transmembrane region" description="Helical" evidence="2">
    <location>
        <begin position="55"/>
        <end position="75"/>
    </location>
</feature>
<keyword evidence="2" id="KW-0472">Membrane</keyword>
<name>A0ABX5EEZ8_9MICO</name>
<reference evidence="3 4" key="1">
    <citation type="submission" date="2018-03" db="EMBL/GenBank/DDBJ databases">
        <title>Comparative analysis of microorganisms from saline springs in Andes Mountain Range, Colombia.</title>
        <authorList>
            <person name="Rubin E."/>
        </authorList>
    </citation>
    <scope>NUCLEOTIDE SEQUENCE [LARGE SCALE GENOMIC DNA]</scope>
    <source>
        <strain evidence="3 4">CG 23</strain>
    </source>
</reference>
<accession>A0ABX5EEZ8</accession>
<evidence type="ECO:0000313" key="3">
    <source>
        <dbReference type="EMBL" id="PRZ07716.1"/>
    </source>
</evidence>
<feature type="transmembrane region" description="Helical" evidence="2">
    <location>
        <begin position="95"/>
        <end position="119"/>
    </location>
</feature>
<feature type="transmembrane region" description="Helical" evidence="2">
    <location>
        <begin position="228"/>
        <end position="249"/>
    </location>
</feature>
<keyword evidence="2" id="KW-1133">Transmembrane helix</keyword>
<feature type="transmembrane region" description="Helical" evidence="2">
    <location>
        <begin position="437"/>
        <end position="461"/>
    </location>
</feature>
<feature type="transmembrane region" description="Helical" evidence="2">
    <location>
        <begin position="269"/>
        <end position="293"/>
    </location>
</feature>
<dbReference type="EMBL" id="PVTX01000004">
    <property type="protein sequence ID" value="PRZ07716.1"/>
    <property type="molecule type" value="Genomic_DNA"/>
</dbReference>
<feature type="transmembrane region" description="Helical" evidence="2">
    <location>
        <begin position="396"/>
        <end position="416"/>
    </location>
</feature>
<evidence type="ECO:0000313" key="4">
    <source>
        <dbReference type="Proteomes" id="UP000239895"/>
    </source>
</evidence>
<gene>
    <name evidence="3" type="ORF">BCL65_104159</name>
</gene>
<feature type="transmembrane region" description="Helical" evidence="2">
    <location>
        <begin position="195"/>
        <end position="216"/>
    </location>
</feature>
<dbReference type="RefSeq" id="WP_106266749.1">
    <property type="nucleotide sequence ID" value="NZ_PVTX01000004.1"/>
</dbReference>
<evidence type="ECO:0008006" key="5">
    <source>
        <dbReference type="Google" id="ProtNLM"/>
    </source>
</evidence>
<protein>
    <recommendedName>
        <fullName evidence="5">ABC-2 type transport system permease protein</fullName>
    </recommendedName>
</protein>
<keyword evidence="2" id="KW-0812">Transmembrane</keyword>
<sequence>MSAPPGTGSGDPDRPDAGPLRVPYTPWRRWLRRLRRRSALARAAAAGADPGDRVYLTYGVVLLVLVYGPMLWVALAQTGLPLGRPGEDAVLAGRWSSSAFDGLVVVGLCVGGLLSLLAVSVARAGGPLWTSPPEVTFALSGQFAPVTVLWRRLVVLAAGTGVVAAFGASALAAGALGLVGGADAVPADGAGTADVVGWALAAACAVQVPLMLGVAAQGPRRRTAARQAAGVLLGLGVLAPALEILAPQVRAAVVPACLDTAGSAVACPLATGPGVGVLTVAGTAALVSVWLAVRVLPAEIDLDATAAAQRTTVATSQALVAGEAGGLADLLGPRRLGGRGRTLWPPLLRRAPVVARDLLGVRRRVWTVLGAVVAGAGGTFLVLVATPSPGVRGSAFGVVLGAAILYAASASWAAGLRDMASQPRPGGLLPGGVGRVVAAHLVVPAALAALAVGVGLALAALAHQAGLPDGGTAAALVAVCTGVVVLAVRCWVCGATTVPAELFTPVSVPGGGDASTLIVLAWFVRGWLMVVGLAWTLHRTAEAGSGVLGGVAVVVLLTAAWFVRSAVRRLART</sequence>
<evidence type="ECO:0000256" key="2">
    <source>
        <dbReference type="SAM" id="Phobius"/>
    </source>
</evidence>